<dbReference type="Proteomes" id="UP000275028">
    <property type="component" value="Segment"/>
</dbReference>
<dbReference type="InterPro" id="IPR038559">
    <property type="entry name" value="XkdN-like_sf"/>
</dbReference>
<accession>A0A3G3BW01</accession>
<name>A0A3G3BW01_9CAUD</name>
<gene>
    <name evidence="1" type="ORF">BboS125_00080</name>
</gene>
<proteinExistence type="predicted"/>
<keyword evidence="2" id="KW-1185">Reference proteome</keyword>
<evidence type="ECO:0000313" key="1">
    <source>
        <dbReference type="EMBL" id="AYP68449.1"/>
    </source>
</evidence>
<sequence length="163" mass="18189">MEKNNDLKVVEAKEEVKDNVVQFVTLEDILGKDTKDLTALKKGEFETERLGHVPYTALDHEEYKEIKKACMKMVPTGDGGMRPEVDDDKLMIKAILEAVDKDDRSSFTFYNKELLAKVGVNTAEGAVGKLLAPGEIYNFAMGVQNISGFGKKKSKEMREAVKN</sequence>
<dbReference type="Pfam" id="PF08890">
    <property type="entry name" value="Phage_TAC_5"/>
    <property type="match status" value="1"/>
</dbReference>
<organism evidence="1 2">
    <name type="scientific">Bacillus phage vB_BboS-125</name>
    <dbReference type="NCBI Taxonomy" id="2419618"/>
    <lineage>
        <taxon>Viruses</taxon>
        <taxon>Duplodnaviria</taxon>
        <taxon>Heunggongvirae</taxon>
        <taxon>Uroviricota</taxon>
        <taxon>Caudoviricetes</taxon>
        <taxon>Elmenteitavirus</taxon>
        <taxon>Elmenteitavirus ev125</taxon>
    </lineage>
</organism>
<dbReference type="Gene3D" id="3.30.2220.30">
    <property type="match status" value="1"/>
</dbReference>
<dbReference type="EMBL" id="MH884509">
    <property type="protein sequence ID" value="AYP68449.1"/>
    <property type="molecule type" value="Genomic_DNA"/>
</dbReference>
<evidence type="ECO:0000313" key="2">
    <source>
        <dbReference type="Proteomes" id="UP000275028"/>
    </source>
</evidence>
<dbReference type="InterPro" id="IPR014986">
    <property type="entry name" value="XkdN-like"/>
</dbReference>
<protein>
    <submittedName>
        <fullName evidence="1">XkdN-like protein</fullName>
    </submittedName>
</protein>
<reference evidence="1 2" key="1">
    <citation type="submission" date="2018-09" db="EMBL/GenBank/DDBJ databases">
        <title>Comparative Genomic Analysis of Eight Novel Haloalkaliphilic Bacteriophages from Lake Elmenteita, Kenya.</title>
        <authorList>
            <person name="Akhwale J.K."/>
        </authorList>
    </citation>
    <scope>NUCLEOTIDE SEQUENCE [LARGE SCALE GENOMIC DNA]</scope>
</reference>